<dbReference type="GO" id="GO:0003735">
    <property type="term" value="F:structural constituent of ribosome"/>
    <property type="evidence" value="ECO:0007669"/>
    <property type="project" value="InterPro"/>
</dbReference>
<accession>A0A2H0DWG4</accession>
<reference evidence="6 7" key="1">
    <citation type="submission" date="2017-09" db="EMBL/GenBank/DDBJ databases">
        <title>Depth-based differentiation of microbial function through sediment-hosted aquifers and enrichment of novel symbionts in the deep terrestrial subsurface.</title>
        <authorList>
            <person name="Probst A.J."/>
            <person name="Ladd B."/>
            <person name="Jarett J.K."/>
            <person name="Geller-Mcgrath D.E."/>
            <person name="Sieber C.M."/>
            <person name="Emerson J.B."/>
            <person name="Anantharaman K."/>
            <person name="Thomas B.C."/>
            <person name="Malmstrom R."/>
            <person name="Stieglmeier M."/>
            <person name="Klingl A."/>
            <person name="Woyke T."/>
            <person name="Ryan C.M."/>
            <person name="Banfield J.F."/>
        </authorList>
    </citation>
    <scope>NUCLEOTIDE SEQUENCE [LARGE SCALE GENOMIC DNA]</scope>
    <source>
        <strain evidence="6">CG22_combo_CG10-13_8_21_14_all_43_18</strain>
    </source>
</reference>
<protein>
    <recommendedName>
        <fullName evidence="4 5">Large ribosomal subunit protein uL29</fullName>
    </recommendedName>
</protein>
<dbReference type="GO" id="GO:0006412">
    <property type="term" value="P:translation"/>
    <property type="evidence" value="ECO:0007669"/>
    <property type="project" value="UniProtKB-UniRule"/>
</dbReference>
<dbReference type="Pfam" id="PF00831">
    <property type="entry name" value="Ribosomal_L29"/>
    <property type="match status" value="1"/>
</dbReference>
<dbReference type="GO" id="GO:1990904">
    <property type="term" value="C:ribonucleoprotein complex"/>
    <property type="evidence" value="ECO:0007669"/>
    <property type="project" value="UniProtKB-KW"/>
</dbReference>
<evidence type="ECO:0000313" key="7">
    <source>
        <dbReference type="Proteomes" id="UP000231276"/>
    </source>
</evidence>
<name>A0A2H0DWG4_9BACT</name>
<evidence type="ECO:0000256" key="4">
    <source>
        <dbReference type="ARBA" id="ARBA00035204"/>
    </source>
</evidence>
<dbReference type="Gene3D" id="1.10.287.310">
    <property type="match status" value="1"/>
</dbReference>
<dbReference type="HAMAP" id="MF_00374">
    <property type="entry name" value="Ribosomal_uL29"/>
    <property type="match status" value="1"/>
</dbReference>
<evidence type="ECO:0000313" key="6">
    <source>
        <dbReference type="EMBL" id="PIP86524.1"/>
    </source>
</evidence>
<gene>
    <name evidence="5 6" type="primary">rpmC</name>
    <name evidence="6" type="ORF">COW82_01535</name>
</gene>
<evidence type="ECO:0000256" key="2">
    <source>
        <dbReference type="ARBA" id="ARBA00022980"/>
    </source>
</evidence>
<comment type="caution">
    <text evidence="6">The sequence shown here is derived from an EMBL/GenBank/DDBJ whole genome shotgun (WGS) entry which is preliminary data.</text>
</comment>
<dbReference type="EMBL" id="PCTS01000021">
    <property type="protein sequence ID" value="PIP86524.1"/>
    <property type="molecule type" value="Genomic_DNA"/>
</dbReference>
<dbReference type="AlphaFoldDB" id="A0A2H0DWG4"/>
<dbReference type="Proteomes" id="UP000231276">
    <property type="component" value="Unassembled WGS sequence"/>
</dbReference>
<dbReference type="GO" id="GO:0005840">
    <property type="term" value="C:ribosome"/>
    <property type="evidence" value="ECO:0007669"/>
    <property type="project" value="UniProtKB-KW"/>
</dbReference>
<proteinExistence type="inferred from homology"/>
<dbReference type="SUPFAM" id="SSF46561">
    <property type="entry name" value="Ribosomal protein L29 (L29p)"/>
    <property type="match status" value="1"/>
</dbReference>
<sequence length="74" mass="8700">MKEFNMKNKDLQKKKEADLGKLLKEKRQSLQNFRFSLSGSKTRNTKEGRALRKDIARILTVMNERKRETKVSSS</sequence>
<dbReference type="InterPro" id="IPR036049">
    <property type="entry name" value="Ribosomal_uL29_sf"/>
</dbReference>
<evidence type="ECO:0000256" key="3">
    <source>
        <dbReference type="ARBA" id="ARBA00023274"/>
    </source>
</evidence>
<dbReference type="NCBIfam" id="TIGR00012">
    <property type="entry name" value="L29"/>
    <property type="match status" value="1"/>
</dbReference>
<keyword evidence="2 5" id="KW-0689">Ribosomal protein</keyword>
<keyword evidence="3 5" id="KW-0687">Ribonucleoprotein</keyword>
<dbReference type="InterPro" id="IPR001854">
    <property type="entry name" value="Ribosomal_uL29"/>
</dbReference>
<evidence type="ECO:0000256" key="1">
    <source>
        <dbReference type="ARBA" id="ARBA00009254"/>
    </source>
</evidence>
<evidence type="ECO:0000256" key="5">
    <source>
        <dbReference type="HAMAP-Rule" id="MF_00374"/>
    </source>
</evidence>
<comment type="similarity">
    <text evidence="1 5">Belongs to the universal ribosomal protein uL29 family.</text>
</comment>
<organism evidence="6 7">
    <name type="scientific">Candidatus Campbellbacteria bacterium CG22_combo_CG10-13_8_21_14_all_43_18</name>
    <dbReference type="NCBI Taxonomy" id="1974530"/>
    <lineage>
        <taxon>Bacteria</taxon>
        <taxon>Candidatus Campbelliibacteriota</taxon>
    </lineage>
</organism>